<evidence type="ECO:0000313" key="2">
    <source>
        <dbReference type="EMBL" id="SOZ35981.1"/>
    </source>
</evidence>
<proteinExistence type="predicted"/>
<dbReference type="Proteomes" id="UP000255168">
    <property type="component" value="Chromosome I"/>
</dbReference>
<reference evidence="4 5" key="1">
    <citation type="submission" date="2018-01" db="EMBL/GenBank/DDBJ databases">
        <authorList>
            <person name="Clerissi C."/>
        </authorList>
    </citation>
    <scope>NUCLEOTIDE SEQUENCE [LARGE SCALE GENOMIC DNA]</scope>
    <source>
        <strain evidence="2">Cupriavidus taiwanensis STM 6082</strain>
        <strain evidence="3">Cupriavidus taiwanensis STM 6160</strain>
    </source>
</reference>
<keyword evidence="5" id="KW-1185">Reference proteome</keyword>
<dbReference type="EMBL" id="OFTC01000016">
    <property type="protein sequence ID" value="SOZ35981.1"/>
    <property type="molecule type" value="Genomic_DNA"/>
</dbReference>
<accession>A0A375HCH3</accession>
<name>A0A375HCH3_9BURK</name>
<dbReference type="AlphaFoldDB" id="A0A375HCH3"/>
<protein>
    <submittedName>
        <fullName evidence="3">Uncharacterized protein</fullName>
    </submittedName>
</protein>
<dbReference type="EMBL" id="LT984806">
    <property type="protein sequence ID" value="SPD47947.1"/>
    <property type="molecule type" value="Genomic_DNA"/>
</dbReference>
<organism evidence="3 4">
    <name type="scientific">Cupriavidus neocaledonicus</name>
    <dbReference type="NCBI Taxonomy" id="1040979"/>
    <lineage>
        <taxon>Bacteria</taxon>
        <taxon>Pseudomonadati</taxon>
        <taxon>Pseudomonadota</taxon>
        <taxon>Betaproteobacteria</taxon>
        <taxon>Burkholderiales</taxon>
        <taxon>Burkholderiaceae</taxon>
        <taxon>Cupriavidus</taxon>
    </lineage>
</organism>
<feature type="region of interest" description="Disordered" evidence="1">
    <location>
        <begin position="1"/>
        <end position="21"/>
    </location>
</feature>
<evidence type="ECO:0000313" key="3">
    <source>
        <dbReference type="EMBL" id="SPD47947.1"/>
    </source>
</evidence>
<evidence type="ECO:0000313" key="5">
    <source>
        <dbReference type="Proteomes" id="UP000256710"/>
    </source>
</evidence>
<evidence type="ECO:0000313" key="4">
    <source>
        <dbReference type="Proteomes" id="UP000255168"/>
    </source>
</evidence>
<dbReference type="Proteomes" id="UP000256710">
    <property type="component" value="Unassembled WGS sequence"/>
</dbReference>
<sequence>MLAGFVPEPAHTGSREVGTLTDPTIEGKIYRLPGFDKS</sequence>
<evidence type="ECO:0000256" key="1">
    <source>
        <dbReference type="SAM" id="MobiDB-lite"/>
    </source>
</evidence>
<gene>
    <name evidence="2" type="ORF">CBM2605_A230236</name>
    <name evidence="3" type="ORF">CBM2607_12887</name>
</gene>